<protein>
    <submittedName>
        <fullName evidence="2">Putative secreted protein</fullName>
    </submittedName>
</protein>
<proteinExistence type="predicted"/>
<organism evidence="2">
    <name type="scientific">Anopheles darlingi</name>
    <name type="common">Mosquito</name>
    <dbReference type="NCBI Taxonomy" id="43151"/>
    <lineage>
        <taxon>Eukaryota</taxon>
        <taxon>Metazoa</taxon>
        <taxon>Ecdysozoa</taxon>
        <taxon>Arthropoda</taxon>
        <taxon>Hexapoda</taxon>
        <taxon>Insecta</taxon>
        <taxon>Pterygota</taxon>
        <taxon>Neoptera</taxon>
        <taxon>Endopterygota</taxon>
        <taxon>Diptera</taxon>
        <taxon>Nematocera</taxon>
        <taxon>Culicoidea</taxon>
        <taxon>Culicidae</taxon>
        <taxon>Anophelinae</taxon>
        <taxon>Anopheles</taxon>
    </lineage>
</organism>
<sequence length="93" mass="10758">MTLLLLLLLLLGLQLRQCRLLMDRFGRGGFSRVKQLIIITVDLFTTSLQPGNHRFRTSSSNAKRCLWIATRWHWCRLFSTRTASRGSTVHASR</sequence>
<dbReference type="EMBL" id="GGFL01011398">
    <property type="protein sequence ID" value="MBW75576.1"/>
    <property type="molecule type" value="Transcribed_RNA"/>
</dbReference>
<keyword evidence="1" id="KW-0732">Signal</keyword>
<evidence type="ECO:0000256" key="1">
    <source>
        <dbReference type="SAM" id="SignalP"/>
    </source>
</evidence>
<name>A0A2M4DDF9_ANODA</name>
<feature type="chain" id="PRO_5014772928" evidence="1">
    <location>
        <begin position="19"/>
        <end position="93"/>
    </location>
</feature>
<reference evidence="2" key="1">
    <citation type="submission" date="2018-01" db="EMBL/GenBank/DDBJ databases">
        <title>An insight into the sialome of Amazonian anophelines.</title>
        <authorList>
            <person name="Ribeiro J.M."/>
            <person name="Scarpassa V."/>
            <person name="Calvo E."/>
        </authorList>
    </citation>
    <scope>NUCLEOTIDE SEQUENCE</scope>
</reference>
<evidence type="ECO:0000313" key="2">
    <source>
        <dbReference type="EMBL" id="MBW75576.1"/>
    </source>
</evidence>
<dbReference type="AlphaFoldDB" id="A0A2M4DDF9"/>
<feature type="signal peptide" evidence="1">
    <location>
        <begin position="1"/>
        <end position="18"/>
    </location>
</feature>
<accession>A0A2M4DDF9</accession>